<organism evidence="1 2">
    <name type="scientific">Streptomyces coryli</name>
    <dbReference type="NCBI Taxonomy" id="1128680"/>
    <lineage>
        <taxon>Bacteria</taxon>
        <taxon>Bacillati</taxon>
        <taxon>Actinomycetota</taxon>
        <taxon>Actinomycetes</taxon>
        <taxon>Kitasatosporales</taxon>
        <taxon>Streptomycetaceae</taxon>
        <taxon>Streptomyces</taxon>
    </lineage>
</organism>
<evidence type="ECO:0000313" key="1">
    <source>
        <dbReference type="EMBL" id="NGN67058.1"/>
    </source>
</evidence>
<protein>
    <submittedName>
        <fullName evidence="1">Uncharacterized protein</fullName>
    </submittedName>
</protein>
<reference evidence="1 2" key="1">
    <citation type="submission" date="2020-02" db="EMBL/GenBank/DDBJ databases">
        <title>Whole-genome analyses of novel actinobacteria.</title>
        <authorList>
            <person name="Sahin N."/>
        </authorList>
    </citation>
    <scope>NUCLEOTIDE SEQUENCE [LARGE SCALE GENOMIC DNA]</scope>
    <source>
        <strain evidence="1 2">A7024</strain>
    </source>
</reference>
<keyword evidence="2" id="KW-1185">Reference proteome</keyword>
<dbReference type="AlphaFoldDB" id="A0A6G4U6P2"/>
<dbReference type="RefSeq" id="WP_165240360.1">
    <property type="nucleotide sequence ID" value="NZ_JAAKZV010000123.1"/>
</dbReference>
<accession>A0A6G4U6P2</accession>
<gene>
    <name evidence="1" type="ORF">G5C51_24515</name>
</gene>
<dbReference type="EMBL" id="JAAKZV010000123">
    <property type="protein sequence ID" value="NGN67058.1"/>
    <property type="molecule type" value="Genomic_DNA"/>
</dbReference>
<name>A0A6G4U6P2_9ACTN</name>
<dbReference type="Proteomes" id="UP000481583">
    <property type="component" value="Unassembled WGS sequence"/>
</dbReference>
<sequence>MSFLWNKNGSYAPLAETAGPPDDPDYVEGYISITVFGQAVMGEENWDLVDQLWAYIASMLVTVQTRDCARTQFPDQPTELALRRHGTYMVISCGDATASAPAAELLGALREAGIHFFDELHRLQPSESWRYGMVRSQLERIRLG</sequence>
<comment type="caution">
    <text evidence="1">The sequence shown here is derived from an EMBL/GenBank/DDBJ whole genome shotgun (WGS) entry which is preliminary data.</text>
</comment>
<proteinExistence type="predicted"/>
<evidence type="ECO:0000313" key="2">
    <source>
        <dbReference type="Proteomes" id="UP000481583"/>
    </source>
</evidence>